<proteinExistence type="predicted"/>
<dbReference type="EMBL" id="JAPNKE010000002">
    <property type="protein sequence ID" value="MCY1013923.1"/>
    <property type="molecule type" value="Genomic_DNA"/>
</dbReference>
<keyword evidence="2" id="KW-1185">Reference proteome</keyword>
<evidence type="ECO:0000313" key="1">
    <source>
        <dbReference type="EMBL" id="MCY1013923.1"/>
    </source>
</evidence>
<dbReference type="AlphaFoldDB" id="A0A9X3F8W5"/>
<dbReference type="Gene3D" id="3.10.450.50">
    <property type="match status" value="1"/>
</dbReference>
<sequence length="79" mass="8990">MYAAESRYLAAGGPGKADFATLAPFFAPDVVLFQAEGLPYGGIWRGHAGLERFFLVMSGTWRCSTWSARSSWRRRTRWW</sequence>
<protein>
    <submittedName>
        <fullName evidence="1">Uncharacterized protein</fullName>
    </submittedName>
</protein>
<dbReference type="Proteomes" id="UP001150924">
    <property type="component" value="Unassembled WGS sequence"/>
</dbReference>
<dbReference type="SUPFAM" id="SSF54427">
    <property type="entry name" value="NTF2-like"/>
    <property type="match status" value="1"/>
</dbReference>
<accession>A0A9X3F8W5</accession>
<comment type="caution">
    <text evidence="1">The sequence shown here is derived from an EMBL/GenBank/DDBJ whole genome shotgun (WGS) entry which is preliminary data.</text>
</comment>
<name>A0A9X3F8W5_9BACT</name>
<reference evidence="1" key="1">
    <citation type="submission" date="2022-11" db="EMBL/GenBank/DDBJ databases">
        <title>Minimal conservation of predation-associated metabolite biosynthetic gene clusters underscores biosynthetic potential of Myxococcota including descriptions for ten novel species: Archangium lansinium sp. nov., Myxococcus landrumus sp. nov., Nannocystis bai.</title>
        <authorList>
            <person name="Ahearne A."/>
            <person name="Stevens C."/>
            <person name="Phillips K."/>
        </authorList>
    </citation>
    <scope>NUCLEOTIDE SEQUENCE</scope>
    <source>
        <strain evidence="1">Na p29</strain>
    </source>
</reference>
<gene>
    <name evidence="1" type="ORF">OV079_52040</name>
</gene>
<organism evidence="1 2">
    <name type="scientific">Nannocystis pusilla</name>
    <dbReference type="NCBI Taxonomy" id="889268"/>
    <lineage>
        <taxon>Bacteria</taxon>
        <taxon>Pseudomonadati</taxon>
        <taxon>Myxococcota</taxon>
        <taxon>Polyangia</taxon>
        <taxon>Nannocystales</taxon>
        <taxon>Nannocystaceae</taxon>
        <taxon>Nannocystis</taxon>
    </lineage>
</organism>
<evidence type="ECO:0000313" key="2">
    <source>
        <dbReference type="Proteomes" id="UP001150924"/>
    </source>
</evidence>
<dbReference type="InterPro" id="IPR032710">
    <property type="entry name" value="NTF2-like_dom_sf"/>
</dbReference>